<reference evidence="1" key="1">
    <citation type="submission" date="2023-03" db="EMBL/GenBank/DDBJ databases">
        <title>Edaphobacter sp.</title>
        <authorList>
            <person name="Huber K.J."/>
            <person name="Papendorf J."/>
            <person name="Pilke C."/>
            <person name="Bunk B."/>
            <person name="Sproeer C."/>
            <person name="Pester M."/>
        </authorList>
    </citation>
    <scope>NUCLEOTIDE SEQUENCE</scope>
    <source>
        <strain evidence="1">DSM 110680</strain>
    </source>
</reference>
<dbReference type="RefSeq" id="WP_348262427.1">
    <property type="nucleotide sequence ID" value="NZ_CP121196.1"/>
</dbReference>
<proteinExistence type="predicted"/>
<gene>
    <name evidence="1" type="ORF">P8935_21845</name>
</gene>
<sequence>MTLVCVSALAAFAAPIQVHHAEGTLHGFLALSTQEGKILADGDLIEVVRGDRVKSHLTFHFKDGSLDDETAEYTQHGVFRLISDHHIQKGPYFLHPLDMTIDVPKGIVVMRSPGKDGRNEVSISKIKMPTDLYNGLVIPVIKNISPDAGETKVSMIVAAPKPRVVTLDMMPMAPGTFYLAGMPRKATVYEIKIEIGGIAGIIAPVIGKQPPNISIEIFGGEMPAFLRESGPIFEGGEILTISLIGPKWKADSQDRSEK</sequence>
<accession>A0AAU7DIM6</accession>
<dbReference type="EMBL" id="CP121196">
    <property type="protein sequence ID" value="XBH17196.1"/>
    <property type="molecule type" value="Genomic_DNA"/>
</dbReference>
<organism evidence="1">
    <name type="scientific">Telmatobacter sp. DSM 110680</name>
    <dbReference type="NCBI Taxonomy" id="3036704"/>
    <lineage>
        <taxon>Bacteria</taxon>
        <taxon>Pseudomonadati</taxon>
        <taxon>Acidobacteriota</taxon>
        <taxon>Terriglobia</taxon>
        <taxon>Terriglobales</taxon>
        <taxon>Acidobacteriaceae</taxon>
        <taxon>Telmatobacter</taxon>
    </lineage>
</organism>
<evidence type="ECO:0000313" key="1">
    <source>
        <dbReference type="EMBL" id="XBH17196.1"/>
    </source>
</evidence>
<name>A0AAU7DIM6_9BACT</name>
<dbReference type="AlphaFoldDB" id="A0AAU7DIM6"/>
<protein>
    <submittedName>
        <fullName evidence="1">Uncharacterized protein</fullName>
    </submittedName>
</protein>